<evidence type="ECO:0000313" key="3">
    <source>
        <dbReference type="Proteomes" id="UP001430455"/>
    </source>
</evidence>
<sequence length="130" mass="14586">MIAKADRLTPAQIEAVLRAFEDGETATAAAFWADEGVFIDPQYPDAKYSGPDEIRNALDWALDHIVEEPGLAVRKIWADDDETFAVEVDTHHRMHDGTTVDFPQVFIIEGDNGQITRWQSYLPFPPPSSE</sequence>
<accession>A0AAW4PJK6</accession>
<feature type="domain" description="SnoaL-like" evidence="1">
    <location>
        <begin position="13"/>
        <end position="118"/>
    </location>
</feature>
<dbReference type="InterPro" id="IPR037401">
    <property type="entry name" value="SnoaL-like"/>
</dbReference>
<evidence type="ECO:0000313" key="2">
    <source>
        <dbReference type="EMBL" id="MBX0298163.1"/>
    </source>
</evidence>
<dbReference type="EMBL" id="RKLT01000041">
    <property type="protein sequence ID" value="MBX0298163.1"/>
    <property type="molecule type" value="Genomic_DNA"/>
</dbReference>
<gene>
    <name evidence="2" type="ORF">EGH23_25210</name>
</gene>
<keyword evidence="3" id="KW-1185">Reference proteome</keyword>
<dbReference type="Gene3D" id="3.10.450.50">
    <property type="match status" value="1"/>
</dbReference>
<dbReference type="AlphaFoldDB" id="A0AAW4PJK6"/>
<reference evidence="2 3" key="1">
    <citation type="submission" date="2021-06" db="EMBL/GenBank/DDBJ databases">
        <title>Halomicroarcula sp. a new haloarchaeum isolated from saline soil.</title>
        <authorList>
            <person name="Duran-Viseras A."/>
            <person name="Sanchez-Porro C."/>
            <person name="Ventosa A."/>
        </authorList>
    </citation>
    <scope>NUCLEOTIDE SEQUENCE [LARGE SCALE GENOMIC DNA]</scope>
    <source>
        <strain evidence="2 3">F27</strain>
    </source>
</reference>
<organism evidence="2 3">
    <name type="scientific">Haloarcula nitratireducens</name>
    <dbReference type="NCBI Taxonomy" id="2487749"/>
    <lineage>
        <taxon>Archaea</taxon>
        <taxon>Methanobacteriati</taxon>
        <taxon>Methanobacteriota</taxon>
        <taxon>Stenosarchaea group</taxon>
        <taxon>Halobacteria</taxon>
        <taxon>Halobacteriales</taxon>
        <taxon>Haloarculaceae</taxon>
        <taxon>Haloarcula</taxon>
    </lineage>
</organism>
<dbReference type="Pfam" id="PF12680">
    <property type="entry name" value="SnoaL_2"/>
    <property type="match status" value="1"/>
</dbReference>
<name>A0AAW4PJK6_9EURY</name>
<proteinExistence type="predicted"/>
<dbReference type="Proteomes" id="UP001430455">
    <property type="component" value="Unassembled WGS sequence"/>
</dbReference>
<protein>
    <submittedName>
        <fullName evidence="2">Nuclear transport factor 2 family protein</fullName>
    </submittedName>
</protein>
<dbReference type="SUPFAM" id="SSF54427">
    <property type="entry name" value="NTF2-like"/>
    <property type="match status" value="1"/>
</dbReference>
<dbReference type="RefSeq" id="WP_220582742.1">
    <property type="nucleotide sequence ID" value="NZ_RKLT01000041.1"/>
</dbReference>
<comment type="caution">
    <text evidence="2">The sequence shown here is derived from an EMBL/GenBank/DDBJ whole genome shotgun (WGS) entry which is preliminary data.</text>
</comment>
<evidence type="ECO:0000259" key="1">
    <source>
        <dbReference type="Pfam" id="PF12680"/>
    </source>
</evidence>
<dbReference type="InterPro" id="IPR032710">
    <property type="entry name" value="NTF2-like_dom_sf"/>
</dbReference>